<dbReference type="GO" id="GO:0046872">
    <property type="term" value="F:metal ion binding"/>
    <property type="evidence" value="ECO:0007669"/>
    <property type="project" value="UniProtKB-KW"/>
</dbReference>
<evidence type="ECO:0000313" key="6">
    <source>
        <dbReference type="EMBL" id="GEL21779.1"/>
    </source>
</evidence>
<dbReference type="PANTHER" id="PTHR35005">
    <property type="entry name" value="3-DEHYDRO-SCYLLO-INOSOSE HYDROLASE"/>
    <property type="match status" value="1"/>
</dbReference>
<dbReference type="Pfam" id="PF02633">
    <property type="entry name" value="Creatininase"/>
    <property type="match status" value="1"/>
</dbReference>
<dbReference type="PANTHER" id="PTHR35005:SF1">
    <property type="entry name" value="2-AMINO-5-FORMYLAMINO-6-RIBOSYLAMINOPYRIMIDIN-4(3H)-ONE 5'-MONOPHOSPHATE DEFORMYLASE"/>
    <property type="match status" value="1"/>
</dbReference>
<dbReference type="AlphaFoldDB" id="A0A511DAF0"/>
<comment type="caution">
    <text evidence="6">The sequence shown here is derived from an EMBL/GenBank/DDBJ whole genome shotgun (WGS) entry which is preliminary data.</text>
</comment>
<evidence type="ECO:0000256" key="1">
    <source>
        <dbReference type="ARBA" id="ARBA00001947"/>
    </source>
</evidence>
<evidence type="ECO:0000313" key="7">
    <source>
        <dbReference type="Proteomes" id="UP000321685"/>
    </source>
</evidence>
<organism evidence="6 7">
    <name type="scientific">Pseudonocardia sulfidoxydans NBRC 16205</name>
    <dbReference type="NCBI Taxonomy" id="1223511"/>
    <lineage>
        <taxon>Bacteria</taxon>
        <taxon>Bacillati</taxon>
        <taxon>Actinomycetota</taxon>
        <taxon>Actinomycetes</taxon>
        <taxon>Pseudonocardiales</taxon>
        <taxon>Pseudonocardiaceae</taxon>
        <taxon>Pseudonocardia</taxon>
    </lineage>
</organism>
<evidence type="ECO:0000256" key="4">
    <source>
        <dbReference type="ARBA" id="ARBA00022833"/>
    </source>
</evidence>
<keyword evidence="2" id="KW-0479">Metal-binding</keyword>
<dbReference type="Proteomes" id="UP000321685">
    <property type="component" value="Unassembled WGS sequence"/>
</dbReference>
<accession>A0A511DAF0</accession>
<dbReference type="EMBL" id="BJVJ01000004">
    <property type="protein sequence ID" value="GEL21779.1"/>
    <property type="molecule type" value="Genomic_DNA"/>
</dbReference>
<protein>
    <submittedName>
        <fullName evidence="6">Amidase</fullName>
    </submittedName>
</protein>
<gene>
    <name evidence="6" type="ORF">PSU4_07330</name>
</gene>
<evidence type="ECO:0000256" key="2">
    <source>
        <dbReference type="ARBA" id="ARBA00022723"/>
    </source>
</evidence>
<dbReference type="InterPro" id="IPR003785">
    <property type="entry name" value="Creatininase/forma_Hydrolase"/>
</dbReference>
<dbReference type="InterPro" id="IPR024087">
    <property type="entry name" value="Creatininase-like_sf"/>
</dbReference>
<keyword evidence="3" id="KW-0378">Hydrolase</keyword>
<evidence type="ECO:0000256" key="5">
    <source>
        <dbReference type="ARBA" id="ARBA00024029"/>
    </source>
</evidence>
<name>A0A511DAF0_9PSEU</name>
<dbReference type="SUPFAM" id="SSF102215">
    <property type="entry name" value="Creatininase"/>
    <property type="match status" value="1"/>
</dbReference>
<dbReference type="OrthoDB" id="9801445at2"/>
<reference evidence="6 7" key="1">
    <citation type="submission" date="2019-07" db="EMBL/GenBank/DDBJ databases">
        <title>Whole genome shotgun sequence of Pseudonocardia sulfidoxydans NBRC 16205.</title>
        <authorList>
            <person name="Hosoyama A."/>
            <person name="Uohara A."/>
            <person name="Ohji S."/>
            <person name="Ichikawa N."/>
        </authorList>
    </citation>
    <scope>NUCLEOTIDE SEQUENCE [LARGE SCALE GENOMIC DNA]</scope>
    <source>
        <strain evidence="6 7">NBRC 16205</strain>
    </source>
</reference>
<dbReference type="RefSeq" id="WP_147102505.1">
    <property type="nucleotide sequence ID" value="NZ_BJVJ01000004.1"/>
</dbReference>
<keyword evidence="7" id="KW-1185">Reference proteome</keyword>
<comment type="cofactor">
    <cofactor evidence="1">
        <name>Zn(2+)</name>
        <dbReference type="ChEBI" id="CHEBI:29105"/>
    </cofactor>
</comment>
<dbReference type="GO" id="GO:0016811">
    <property type="term" value="F:hydrolase activity, acting on carbon-nitrogen (but not peptide) bonds, in linear amides"/>
    <property type="evidence" value="ECO:0007669"/>
    <property type="project" value="TreeGrafter"/>
</dbReference>
<sequence>MTGLWDMTWTQVETYLRDDDRVVVPLGSTEQHAHLSLGTDAILCERGAVEAAAPEGVPVLPVLPFGLTPTFSAYPGTVSLRMTTYLALLGDLLDSLYTQGFRRIVLLSGHGGNAPAQQFGQEWNAGRPDAEVMFHGWYTDPRIWSLATGLAEAGHASWVENFPASRVDGVETPAGGKPLVPPSALQGATPEQVKELLGDGSAGGAYHLDGGEADTVWNAAVTLLRERLTSGWHGR</sequence>
<proteinExistence type="inferred from homology"/>
<dbReference type="Gene3D" id="3.40.50.10310">
    <property type="entry name" value="Creatininase"/>
    <property type="match status" value="1"/>
</dbReference>
<dbReference type="GO" id="GO:0009231">
    <property type="term" value="P:riboflavin biosynthetic process"/>
    <property type="evidence" value="ECO:0007669"/>
    <property type="project" value="TreeGrafter"/>
</dbReference>
<evidence type="ECO:0000256" key="3">
    <source>
        <dbReference type="ARBA" id="ARBA00022801"/>
    </source>
</evidence>
<comment type="similarity">
    <text evidence="5">Belongs to the creatininase superfamily.</text>
</comment>
<keyword evidence="4" id="KW-0862">Zinc</keyword>